<evidence type="ECO:0008006" key="2">
    <source>
        <dbReference type="Google" id="ProtNLM"/>
    </source>
</evidence>
<organism evidence="1">
    <name type="scientific">marine sediment metagenome</name>
    <dbReference type="NCBI Taxonomy" id="412755"/>
    <lineage>
        <taxon>unclassified sequences</taxon>
        <taxon>metagenomes</taxon>
        <taxon>ecological metagenomes</taxon>
    </lineage>
</organism>
<reference evidence="1" key="1">
    <citation type="journal article" date="2014" name="Front. Microbiol.">
        <title>High frequency of phylogenetically diverse reductive dehalogenase-homologous genes in deep subseafloor sedimentary metagenomes.</title>
        <authorList>
            <person name="Kawai M."/>
            <person name="Futagami T."/>
            <person name="Toyoda A."/>
            <person name="Takaki Y."/>
            <person name="Nishi S."/>
            <person name="Hori S."/>
            <person name="Arai W."/>
            <person name="Tsubouchi T."/>
            <person name="Morono Y."/>
            <person name="Uchiyama I."/>
            <person name="Ito T."/>
            <person name="Fujiyama A."/>
            <person name="Inagaki F."/>
            <person name="Takami H."/>
        </authorList>
    </citation>
    <scope>NUCLEOTIDE SEQUENCE</scope>
    <source>
        <strain evidence="1">Expedition CK06-06</strain>
    </source>
</reference>
<accession>X1J974</accession>
<name>X1J974_9ZZZZ</name>
<proteinExistence type="predicted"/>
<feature type="non-terminal residue" evidence="1">
    <location>
        <position position="1"/>
    </location>
</feature>
<sequence length="128" mass="15504">LNGIPTKFTFIVKLYEVRSVWFDPKIVDIRLTHNIEYNTLKNEFNLFLPEQNNKKVKTKDFDDAKKLMADVVALKVCRLDKLKRGLHYQLRIKAELDKIELPFYLNYVLFFLSLWDFETDWYSVVFRY</sequence>
<gene>
    <name evidence="1" type="ORF">S03H2_49799</name>
</gene>
<dbReference type="EMBL" id="BARU01031489">
    <property type="protein sequence ID" value="GAH74934.1"/>
    <property type="molecule type" value="Genomic_DNA"/>
</dbReference>
<dbReference type="AlphaFoldDB" id="X1J974"/>
<protein>
    <recommendedName>
        <fullName evidence="2">DUF4390 domain-containing protein</fullName>
    </recommendedName>
</protein>
<dbReference type="InterPro" id="IPR025500">
    <property type="entry name" value="DUF4390"/>
</dbReference>
<comment type="caution">
    <text evidence="1">The sequence shown here is derived from an EMBL/GenBank/DDBJ whole genome shotgun (WGS) entry which is preliminary data.</text>
</comment>
<evidence type="ECO:0000313" key="1">
    <source>
        <dbReference type="EMBL" id="GAH74934.1"/>
    </source>
</evidence>
<dbReference type="Pfam" id="PF14334">
    <property type="entry name" value="DUF4390"/>
    <property type="match status" value="1"/>
</dbReference>